<dbReference type="EMBL" id="VTPC01031817">
    <property type="protein sequence ID" value="KAF2891443.1"/>
    <property type="molecule type" value="Genomic_DNA"/>
</dbReference>
<evidence type="ECO:0000313" key="1">
    <source>
        <dbReference type="EMBL" id="KAF2891443.1"/>
    </source>
</evidence>
<name>A0A8K0CPX6_IGNLU</name>
<gene>
    <name evidence="1" type="ORF">ILUMI_14730</name>
</gene>
<accession>A0A8K0CPX6</accession>
<protein>
    <submittedName>
        <fullName evidence="1">Uncharacterized protein</fullName>
    </submittedName>
</protein>
<proteinExistence type="predicted"/>
<evidence type="ECO:0000313" key="2">
    <source>
        <dbReference type="Proteomes" id="UP000801492"/>
    </source>
</evidence>
<dbReference type="Proteomes" id="UP000801492">
    <property type="component" value="Unassembled WGS sequence"/>
</dbReference>
<keyword evidence="2" id="KW-1185">Reference proteome</keyword>
<dbReference type="AlphaFoldDB" id="A0A8K0CPX6"/>
<sequence>MKDCYYVEAEEGGFIEEDMDEEGDQPLRLQAVRQFRAFMQSKGKKFCYCVEVEKVQDLFKASEDYGQFHKQNGRLNELQKQDLDIGKVLRLQDERRPLIYLIRKAFYNKLTYGDLWATLLQLRREQWCPKLAMPKIGCGTDRLD</sequence>
<organism evidence="1 2">
    <name type="scientific">Ignelater luminosus</name>
    <name type="common">Cucubano</name>
    <name type="synonym">Pyrophorus luminosus</name>
    <dbReference type="NCBI Taxonomy" id="2038154"/>
    <lineage>
        <taxon>Eukaryota</taxon>
        <taxon>Metazoa</taxon>
        <taxon>Ecdysozoa</taxon>
        <taxon>Arthropoda</taxon>
        <taxon>Hexapoda</taxon>
        <taxon>Insecta</taxon>
        <taxon>Pterygota</taxon>
        <taxon>Neoptera</taxon>
        <taxon>Endopterygota</taxon>
        <taxon>Coleoptera</taxon>
        <taxon>Polyphaga</taxon>
        <taxon>Elateriformia</taxon>
        <taxon>Elateroidea</taxon>
        <taxon>Elateridae</taxon>
        <taxon>Agrypninae</taxon>
        <taxon>Pyrophorini</taxon>
        <taxon>Ignelater</taxon>
    </lineage>
</organism>
<dbReference type="InterPro" id="IPR043472">
    <property type="entry name" value="Macro_dom-like"/>
</dbReference>
<dbReference type="Gene3D" id="3.40.220.10">
    <property type="entry name" value="Leucine Aminopeptidase, subunit E, domain 1"/>
    <property type="match status" value="1"/>
</dbReference>
<reference evidence="1" key="1">
    <citation type="submission" date="2019-08" db="EMBL/GenBank/DDBJ databases">
        <title>The genome of the North American firefly Photinus pyralis.</title>
        <authorList>
            <consortium name="Photinus pyralis genome working group"/>
            <person name="Fallon T.R."/>
            <person name="Sander Lower S.E."/>
            <person name="Weng J.-K."/>
        </authorList>
    </citation>
    <scope>NUCLEOTIDE SEQUENCE</scope>
    <source>
        <strain evidence="1">TRF0915ILg1</strain>
        <tissue evidence="1">Whole body</tissue>
    </source>
</reference>
<dbReference type="OrthoDB" id="2155246at2759"/>
<comment type="caution">
    <text evidence="1">The sequence shown here is derived from an EMBL/GenBank/DDBJ whole genome shotgun (WGS) entry which is preliminary data.</text>
</comment>